<accession>A0A2T0UY27</accession>
<evidence type="ECO:0000313" key="2">
    <source>
        <dbReference type="Proteomes" id="UP000237822"/>
    </source>
</evidence>
<dbReference type="SUPFAM" id="SSF160424">
    <property type="entry name" value="BH3703-like"/>
    <property type="match status" value="1"/>
</dbReference>
<protein>
    <submittedName>
        <fullName evidence="1">Uncharacterized protein</fullName>
    </submittedName>
</protein>
<name>A0A2T0UY27_9MICO</name>
<dbReference type="RefSeq" id="WP_106296418.1">
    <property type="nucleotide sequence ID" value="NZ_PVTI01000003.1"/>
</dbReference>
<gene>
    <name evidence="1" type="ORF">BCF74_10342</name>
</gene>
<keyword evidence="2" id="KW-1185">Reference proteome</keyword>
<organism evidence="1 2">
    <name type="scientific">Knoellia remsis</name>
    <dbReference type="NCBI Taxonomy" id="407159"/>
    <lineage>
        <taxon>Bacteria</taxon>
        <taxon>Bacillati</taxon>
        <taxon>Actinomycetota</taxon>
        <taxon>Actinomycetes</taxon>
        <taxon>Micrococcales</taxon>
        <taxon>Intrasporangiaceae</taxon>
        <taxon>Knoellia</taxon>
    </lineage>
</organism>
<reference evidence="1 2" key="1">
    <citation type="submission" date="2018-03" db="EMBL/GenBank/DDBJ databases">
        <title>Genomic Encyclopedia of Archaeal and Bacterial Type Strains, Phase II (KMG-II): from individual species to whole genera.</title>
        <authorList>
            <person name="Goeker M."/>
        </authorList>
    </citation>
    <scope>NUCLEOTIDE SEQUENCE [LARGE SCALE GENOMIC DNA]</scope>
    <source>
        <strain evidence="1 2">ATCC BAA-1496</strain>
    </source>
</reference>
<dbReference type="OrthoDB" id="6957847at2"/>
<dbReference type="EMBL" id="PVTI01000003">
    <property type="protein sequence ID" value="PRY62835.1"/>
    <property type="molecule type" value="Genomic_DNA"/>
</dbReference>
<dbReference type="Proteomes" id="UP000237822">
    <property type="component" value="Unassembled WGS sequence"/>
</dbReference>
<evidence type="ECO:0000313" key="1">
    <source>
        <dbReference type="EMBL" id="PRY62835.1"/>
    </source>
</evidence>
<comment type="caution">
    <text evidence="1">The sequence shown here is derived from an EMBL/GenBank/DDBJ whole genome shotgun (WGS) entry which is preliminary data.</text>
</comment>
<dbReference type="InterPro" id="IPR036170">
    <property type="entry name" value="YezG-like_sf"/>
</dbReference>
<dbReference type="AlphaFoldDB" id="A0A2T0UY27"/>
<sequence>MDEITQQQKHIRTISEWLMYDLGVQPGWDSITLWAKPTPDAVVIRVLVAGPQPDDLSGTFAAGSTQDAAVRDLQRLMYRKPGGTWLSARFMVTATGWPSPQIATDAEFNYEENPGQFTADDGPLTAEQVAAHLREFPRSAEATPEWMREAR</sequence>
<proteinExistence type="predicted"/>